<keyword evidence="1" id="KW-0812">Transmembrane</keyword>
<proteinExistence type="predicted"/>
<keyword evidence="1" id="KW-1133">Transmembrane helix</keyword>
<name>A0A8J7U5W0_9BACT</name>
<feature type="transmembrane region" description="Helical" evidence="1">
    <location>
        <begin position="12"/>
        <end position="32"/>
    </location>
</feature>
<dbReference type="InterPro" id="IPR051266">
    <property type="entry name" value="CLCR"/>
</dbReference>
<sequence length="387" mass="43520">MDCLKVLRLRGFIPRWVFFSLLCFGGVAPLAAQLRIVDPAPGAFLSDTYEVVLAFDRVGAVQKTRLFLDETLVGEAEGWRSNWPVDFGPSIDRHVLRAEVTLSDGSEVLGEPLATRELRVDFEETARVVLLNALVKDRRGRAMVDLEQDDFEVRENGKPLEVTGFHSRQLPLDLVLVLDTSSSLGEEGIAVVRRAAVLFIEQLDSKDRIALIEIKNKPTLLSSFTQDRKQLRRLISELHPIGQTALFDSMGEALALLAPRRRGKRAVVLFTDGRDSIYELGYQKAARMRQSINEAQRLETVLYTIGMGSRINRDALELMADETGGRFLFAERGLRLPGLFEQVVQDLKHLYVLGVVPHSRKSGFHRLDVRVKKRGAQVFTRKGYALP</sequence>
<evidence type="ECO:0000313" key="3">
    <source>
        <dbReference type="EMBL" id="MBO1322127.1"/>
    </source>
</evidence>
<evidence type="ECO:0000259" key="2">
    <source>
        <dbReference type="PROSITE" id="PS50234"/>
    </source>
</evidence>
<feature type="domain" description="VWFA" evidence="2">
    <location>
        <begin position="173"/>
        <end position="347"/>
    </location>
</feature>
<organism evidence="3 4">
    <name type="scientific">Acanthopleuribacter pedis</name>
    <dbReference type="NCBI Taxonomy" id="442870"/>
    <lineage>
        <taxon>Bacteria</taxon>
        <taxon>Pseudomonadati</taxon>
        <taxon>Acidobacteriota</taxon>
        <taxon>Holophagae</taxon>
        <taxon>Acanthopleuribacterales</taxon>
        <taxon>Acanthopleuribacteraceae</taxon>
        <taxon>Acanthopleuribacter</taxon>
    </lineage>
</organism>
<keyword evidence="4" id="KW-1185">Reference proteome</keyword>
<dbReference type="RefSeq" id="WP_207862097.1">
    <property type="nucleotide sequence ID" value="NZ_JAFREP010000031.1"/>
</dbReference>
<dbReference type="InterPro" id="IPR002035">
    <property type="entry name" value="VWF_A"/>
</dbReference>
<comment type="caution">
    <text evidence="3">The sequence shown here is derived from an EMBL/GenBank/DDBJ whole genome shotgun (WGS) entry which is preliminary data.</text>
</comment>
<gene>
    <name evidence="3" type="ORF">J3U88_26865</name>
</gene>
<dbReference type="Gene3D" id="3.40.50.410">
    <property type="entry name" value="von Willebrand factor, type A domain"/>
    <property type="match status" value="1"/>
</dbReference>
<keyword evidence="1" id="KW-0472">Membrane</keyword>
<dbReference type="PANTHER" id="PTHR10579">
    <property type="entry name" value="CALCIUM-ACTIVATED CHLORIDE CHANNEL REGULATOR"/>
    <property type="match status" value="1"/>
</dbReference>
<dbReference type="SUPFAM" id="SSF53300">
    <property type="entry name" value="vWA-like"/>
    <property type="match status" value="1"/>
</dbReference>
<accession>A0A8J7U5W0</accession>
<dbReference type="Proteomes" id="UP000664417">
    <property type="component" value="Unassembled WGS sequence"/>
</dbReference>
<dbReference type="CDD" id="cd00198">
    <property type="entry name" value="vWFA"/>
    <property type="match status" value="1"/>
</dbReference>
<reference evidence="3" key="1">
    <citation type="submission" date="2021-03" db="EMBL/GenBank/DDBJ databases">
        <authorList>
            <person name="Wang G."/>
        </authorList>
    </citation>
    <scope>NUCLEOTIDE SEQUENCE</scope>
    <source>
        <strain evidence="3">KCTC 12899</strain>
    </source>
</reference>
<dbReference type="PROSITE" id="PS50234">
    <property type="entry name" value="VWFA"/>
    <property type="match status" value="1"/>
</dbReference>
<protein>
    <submittedName>
        <fullName evidence="3">VWA domain-containing protein</fullName>
    </submittedName>
</protein>
<dbReference type="Pfam" id="PF00092">
    <property type="entry name" value="VWA"/>
    <property type="match status" value="1"/>
</dbReference>
<dbReference type="EMBL" id="JAFREP010000031">
    <property type="protein sequence ID" value="MBO1322127.1"/>
    <property type="molecule type" value="Genomic_DNA"/>
</dbReference>
<dbReference type="PANTHER" id="PTHR10579:SF43">
    <property type="entry name" value="ZINC FINGER (C3HC4-TYPE RING FINGER) FAMILY PROTEIN"/>
    <property type="match status" value="1"/>
</dbReference>
<dbReference type="InterPro" id="IPR036465">
    <property type="entry name" value="vWFA_dom_sf"/>
</dbReference>
<evidence type="ECO:0000313" key="4">
    <source>
        <dbReference type="Proteomes" id="UP000664417"/>
    </source>
</evidence>
<dbReference type="SMART" id="SM00327">
    <property type="entry name" value="VWA"/>
    <property type="match status" value="1"/>
</dbReference>
<evidence type="ECO:0000256" key="1">
    <source>
        <dbReference type="SAM" id="Phobius"/>
    </source>
</evidence>
<dbReference type="InterPro" id="IPR017802">
    <property type="entry name" value="VWFA-rel_acidobac-type"/>
</dbReference>
<dbReference type="AlphaFoldDB" id="A0A8J7U5W0"/>
<dbReference type="NCBIfam" id="TIGR03436">
    <property type="entry name" value="acidobact_VWFA"/>
    <property type="match status" value="1"/>
</dbReference>